<comment type="caution">
    <text evidence="2">The sequence shown here is derived from an EMBL/GenBank/DDBJ whole genome shotgun (WGS) entry which is preliminary data.</text>
</comment>
<sequence length="299" mass="33199">MAILACYDHKRPTPSTDHPRGSTTADGFSLTEYSGSKQASLPCVRNSLSGYLGDIRSGMSARPPPFSSERPQVNLPRLRELDDASFPAELSKSVIYSSRSIGFCGSFPRSAMVFPKTRASMPPTAHGRTSGLSLSRATSQGHHGAREWPLLDRGFLPDWHSVTLHTGATASRRPRRSTGRAHCNVKYTPEQVVHISYLRDDCGLSWKEVAEEYASAFPEDAEQGHKRGPLGLQGIYYRQNKRSSHHAQKRQCGGIGMIFLPACHPDRTITDDNEGTGRARQRHHEADHQKRCEQVQQQP</sequence>
<organism evidence="2 3">
    <name type="scientific">Colletotrichum sublineola</name>
    <name type="common">Sorghum anthracnose fungus</name>
    <dbReference type="NCBI Taxonomy" id="1173701"/>
    <lineage>
        <taxon>Eukaryota</taxon>
        <taxon>Fungi</taxon>
        <taxon>Dikarya</taxon>
        <taxon>Ascomycota</taxon>
        <taxon>Pezizomycotina</taxon>
        <taxon>Sordariomycetes</taxon>
        <taxon>Hypocreomycetidae</taxon>
        <taxon>Glomerellales</taxon>
        <taxon>Glomerellaceae</taxon>
        <taxon>Colletotrichum</taxon>
        <taxon>Colletotrichum graminicola species complex</taxon>
    </lineage>
</organism>
<evidence type="ECO:0000313" key="2">
    <source>
        <dbReference type="EMBL" id="KDN60008.1"/>
    </source>
</evidence>
<protein>
    <submittedName>
        <fullName evidence="2">Uncharacterized protein</fullName>
    </submittedName>
</protein>
<feature type="region of interest" description="Disordered" evidence="1">
    <location>
        <begin position="7"/>
        <end position="28"/>
    </location>
</feature>
<proteinExistence type="predicted"/>
<dbReference type="EMBL" id="JMSE01001560">
    <property type="protein sequence ID" value="KDN60008.1"/>
    <property type="molecule type" value="Genomic_DNA"/>
</dbReference>
<evidence type="ECO:0000313" key="3">
    <source>
        <dbReference type="Proteomes" id="UP000027238"/>
    </source>
</evidence>
<feature type="region of interest" description="Disordered" evidence="1">
    <location>
        <begin position="268"/>
        <end position="299"/>
    </location>
</feature>
<dbReference type="Proteomes" id="UP000027238">
    <property type="component" value="Unassembled WGS sequence"/>
</dbReference>
<name>A0A066WSX9_COLSU</name>
<feature type="compositionally biased region" description="Polar residues" evidence="1">
    <location>
        <begin position="130"/>
        <end position="139"/>
    </location>
</feature>
<accession>A0A066WSX9</accession>
<feature type="region of interest" description="Disordered" evidence="1">
    <location>
        <begin position="118"/>
        <end position="139"/>
    </location>
</feature>
<gene>
    <name evidence="2" type="ORF">CSUB01_08019</name>
</gene>
<dbReference type="HOGENOM" id="CLU_930700_0_0_1"/>
<keyword evidence="3" id="KW-1185">Reference proteome</keyword>
<dbReference type="AlphaFoldDB" id="A0A066WSX9"/>
<feature type="compositionally biased region" description="Basic and acidic residues" evidence="1">
    <location>
        <begin position="284"/>
        <end position="293"/>
    </location>
</feature>
<dbReference type="OrthoDB" id="3921745at2759"/>
<reference evidence="3" key="1">
    <citation type="journal article" date="2014" name="Genome Announc.">
        <title>Draft genome sequence of Colletotrichum sublineola, a destructive pathogen of cultivated sorghum.</title>
        <authorList>
            <person name="Baroncelli R."/>
            <person name="Sanz-Martin J.M."/>
            <person name="Rech G.E."/>
            <person name="Sukno S.A."/>
            <person name="Thon M.R."/>
        </authorList>
    </citation>
    <scope>NUCLEOTIDE SEQUENCE [LARGE SCALE GENOMIC DNA]</scope>
    <source>
        <strain evidence="3">TX430BB</strain>
    </source>
</reference>
<feature type="compositionally biased region" description="Polar residues" evidence="1">
    <location>
        <begin position="13"/>
        <end position="28"/>
    </location>
</feature>
<evidence type="ECO:0000256" key="1">
    <source>
        <dbReference type="SAM" id="MobiDB-lite"/>
    </source>
</evidence>